<name>A0A1H7P2A4_9SPHI</name>
<reference evidence="2" key="1">
    <citation type="submission" date="2016-10" db="EMBL/GenBank/DDBJ databases">
        <authorList>
            <person name="Varghese N."/>
            <person name="Submissions S."/>
        </authorList>
    </citation>
    <scope>NUCLEOTIDE SEQUENCE [LARGE SCALE GENOMIC DNA]</scope>
    <source>
        <strain evidence="2">Jip14</strain>
    </source>
</reference>
<dbReference type="RefSeq" id="WP_090605722.1">
    <property type="nucleotide sequence ID" value="NZ_FNZR01000004.1"/>
</dbReference>
<gene>
    <name evidence="1" type="ORF">SAMN05421740_104181</name>
</gene>
<protein>
    <submittedName>
        <fullName evidence="1">Transposase, IS605 OrfB family, central region</fullName>
    </submittedName>
</protein>
<dbReference type="STRING" id="332977.SAMN05421740_104181"/>
<evidence type="ECO:0000313" key="1">
    <source>
        <dbReference type="EMBL" id="SEL29719.1"/>
    </source>
</evidence>
<dbReference type="OrthoDB" id="1404787at2"/>
<accession>A0A1H7P2A4</accession>
<proteinExistence type="predicted"/>
<organism evidence="1 2">
    <name type="scientific">Parapedobacter koreensis</name>
    <dbReference type="NCBI Taxonomy" id="332977"/>
    <lineage>
        <taxon>Bacteria</taxon>
        <taxon>Pseudomonadati</taxon>
        <taxon>Bacteroidota</taxon>
        <taxon>Sphingobacteriia</taxon>
        <taxon>Sphingobacteriales</taxon>
        <taxon>Sphingobacteriaceae</taxon>
        <taxon>Parapedobacter</taxon>
    </lineage>
</organism>
<keyword evidence="2" id="KW-1185">Reference proteome</keyword>
<sequence length="364" mass="42671">MEKKTIILTRKIQVYVDCEDKEKKDGYYKQLYEWQFLAFQAANLIFTHLYVQDRVKDLIYFTDEVKVKLADRAKDDEGILNTSRMNTTYRVLSSKLLGKMPSDIFSNLNNALTSVYNTERSAYWKGEKSLRNYKRSIPLPFSGKSLKFVADEKHREFRFTLFKIPFKTYLGKDKTDKRVLLQRNVAGTLKLCASSLKIDRGKLYLLAAFEMERDEHLLKDTVIAEASLSIEHPIVMKVGKEQFQIGNKEEFLHRRLAIQAARHRLQRGSTYNRPGKGRQRKLKSLGDWDAKEKRYVDNRLHLYSRRLIDLCVKSEAGTLLLVNQQQKEEVAKEEEFLLRNWSYYGLKEKIAYKAKKAGINVIEE</sequence>
<dbReference type="Proteomes" id="UP000198916">
    <property type="component" value="Unassembled WGS sequence"/>
</dbReference>
<dbReference type="EMBL" id="FNZR01000004">
    <property type="protein sequence ID" value="SEL29719.1"/>
    <property type="molecule type" value="Genomic_DNA"/>
</dbReference>
<evidence type="ECO:0000313" key="2">
    <source>
        <dbReference type="Proteomes" id="UP000198916"/>
    </source>
</evidence>
<dbReference type="AlphaFoldDB" id="A0A1H7P2A4"/>